<name>C4L6S4_EXISA</name>
<keyword evidence="2" id="KW-1185">Reference proteome</keyword>
<dbReference type="RefSeq" id="WP_015881512.1">
    <property type="nucleotide sequence ID" value="NC_012673.1"/>
</dbReference>
<evidence type="ECO:0000313" key="1">
    <source>
        <dbReference type="EMBL" id="ACQ71953.1"/>
    </source>
</evidence>
<proteinExistence type="predicted"/>
<gene>
    <name evidence="1" type="ordered locus">EAT1b_3041</name>
</gene>
<evidence type="ECO:0000313" key="2">
    <source>
        <dbReference type="Proteomes" id="UP000000716"/>
    </source>
</evidence>
<dbReference type="HOGENOM" id="CLU_1223226_0_0_9"/>
<dbReference type="KEGG" id="eat:EAT1b_3041"/>
<dbReference type="EMBL" id="CP001615">
    <property type="protein sequence ID" value="ACQ71953.1"/>
    <property type="molecule type" value="Genomic_DNA"/>
</dbReference>
<protein>
    <submittedName>
        <fullName evidence="1">Uncharacterized protein</fullName>
    </submittedName>
</protein>
<dbReference type="AlphaFoldDB" id="C4L6S4"/>
<dbReference type="Proteomes" id="UP000000716">
    <property type="component" value="Chromosome"/>
</dbReference>
<dbReference type="STRING" id="360911.EAT1b_3041"/>
<reference evidence="1 2" key="1">
    <citation type="journal article" date="2011" name="J. Bacteriol.">
        <title>Complete genome sequence of the Thermophilic Bacterium Exiguobacterium sp. AT1b.</title>
        <authorList>
            <person name="Vishnivetskaya T.A."/>
            <person name="Lucas S."/>
            <person name="Copeland A."/>
            <person name="Lapidus A."/>
            <person name="Glavina Del Rio T."/>
            <person name="Dalin E."/>
            <person name="Tice H."/>
            <person name="Bruce D.C."/>
            <person name="Goodwin L.A."/>
            <person name="Pitluck S."/>
            <person name="Saunders E."/>
            <person name="Brettin T."/>
            <person name="Detter C."/>
            <person name="Han C."/>
            <person name="Larimer F."/>
            <person name="Land M.L."/>
            <person name="Hauser L.J."/>
            <person name="Kyrpides N.C."/>
            <person name="Ovchinnikova G."/>
            <person name="Kathariou S."/>
            <person name="Ramaley R.F."/>
            <person name="Rodrigues D.F."/>
            <person name="Hendrix C."/>
            <person name="Richardson P."/>
            <person name="Tiedje J.M."/>
        </authorList>
    </citation>
    <scope>NUCLEOTIDE SEQUENCE [LARGE SCALE GENOMIC DNA]</scope>
    <source>
        <strain evidence="2">ATCC BAA-1283 / AT1b</strain>
    </source>
</reference>
<organism evidence="1 2">
    <name type="scientific">Exiguobacterium sp. (strain ATCC BAA-1283 / AT1b)</name>
    <dbReference type="NCBI Taxonomy" id="360911"/>
    <lineage>
        <taxon>Bacteria</taxon>
        <taxon>Bacillati</taxon>
        <taxon>Bacillota</taxon>
        <taxon>Bacilli</taxon>
        <taxon>Bacillales</taxon>
        <taxon>Bacillales Family XII. Incertae Sedis</taxon>
        <taxon>Exiguobacterium</taxon>
    </lineage>
</organism>
<accession>C4L6S4</accession>
<sequence length="226" mass="26612">MDLLTKFEIRNSAHLNVLKLGKRHLSKSIVKQVPNKPLWDDKTNVVVFLQGLKWFGIYDNDIVGITESIHSWNIVRNVGSTLINPKEFIEKDEEKAIFWAESSDCNQARMIRILGWVDLGDKDFIYALFVRDRILMKFKTPRVKPTKIKDFLTSYLELNDLDSVKVHNYQGLYSVSKSKCHLNKPNHENYDFDYGLGFSPNWFEELMFSNFLDQFYKLDRQIYVMA</sequence>